<dbReference type="EMBL" id="JBHUKU010000021">
    <property type="protein sequence ID" value="MFD2463377.1"/>
    <property type="molecule type" value="Genomic_DNA"/>
</dbReference>
<reference evidence="6" key="1">
    <citation type="journal article" date="2019" name="Int. J. Syst. Evol. Microbiol.">
        <title>The Global Catalogue of Microorganisms (GCM) 10K type strain sequencing project: providing services to taxonomists for standard genome sequencing and annotation.</title>
        <authorList>
            <consortium name="The Broad Institute Genomics Platform"/>
            <consortium name="The Broad Institute Genome Sequencing Center for Infectious Disease"/>
            <person name="Wu L."/>
            <person name="Ma J."/>
        </authorList>
    </citation>
    <scope>NUCLEOTIDE SEQUENCE [LARGE SCALE GENOMIC DNA]</scope>
    <source>
        <strain evidence="6">CGMCC 4.7643</strain>
    </source>
</reference>
<dbReference type="SUPFAM" id="SSF52402">
    <property type="entry name" value="Adenine nucleotide alpha hydrolases-like"/>
    <property type="match status" value="2"/>
</dbReference>
<dbReference type="Gene3D" id="3.40.50.620">
    <property type="entry name" value="HUPs"/>
    <property type="match status" value="2"/>
</dbReference>
<gene>
    <name evidence="5" type="ORF">ACFSYJ_32530</name>
</gene>
<feature type="domain" description="UspA" evidence="4">
    <location>
        <begin position="8"/>
        <end position="145"/>
    </location>
</feature>
<evidence type="ECO:0000313" key="6">
    <source>
        <dbReference type="Proteomes" id="UP001597419"/>
    </source>
</evidence>
<sequence>MRPVSERAVVVGVDGSEAARLAAVWAAEEAAHRGLPLRLVSVYTVPEAGVGSITGAVQGMRDGLEARARTRLEAVRKSVTALYPQRPVQLAAREWHPVAALVQESERASLVILGSRGLGGRTGRQAGATAAAVAMRGHCPVIVVRGGTQSSPAAASGPVVVGLDGAADSTNALEFACEEASWRRAPLVAVHTWNPALIDGVPRPHPLALDPVEVEQEERRVLAEQLAGWQEKYPDVVIERVVACGRPVRTLLARADRARLLAVGSRGRGGFDGMMLGSTSQALLAHSPCPVAVVRSVDAGS</sequence>
<keyword evidence="3" id="KW-0067">ATP-binding</keyword>
<evidence type="ECO:0000256" key="1">
    <source>
        <dbReference type="ARBA" id="ARBA00008791"/>
    </source>
</evidence>
<feature type="domain" description="UspA" evidence="4">
    <location>
        <begin position="158"/>
        <end position="295"/>
    </location>
</feature>
<dbReference type="InterPro" id="IPR014729">
    <property type="entry name" value="Rossmann-like_a/b/a_fold"/>
</dbReference>
<dbReference type="Pfam" id="PF00582">
    <property type="entry name" value="Usp"/>
    <property type="match status" value="2"/>
</dbReference>
<dbReference type="RefSeq" id="WP_345400016.1">
    <property type="nucleotide sequence ID" value="NZ_BAABHG010000011.1"/>
</dbReference>
<evidence type="ECO:0000256" key="2">
    <source>
        <dbReference type="ARBA" id="ARBA00022741"/>
    </source>
</evidence>
<dbReference type="InterPro" id="IPR006015">
    <property type="entry name" value="Universal_stress_UspA"/>
</dbReference>
<organism evidence="5 6">
    <name type="scientific">Amycolatopsis samaneae</name>
    <dbReference type="NCBI Taxonomy" id="664691"/>
    <lineage>
        <taxon>Bacteria</taxon>
        <taxon>Bacillati</taxon>
        <taxon>Actinomycetota</taxon>
        <taxon>Actinomycetes</taxon>
        <taxon>Pseudonocardiales</taxon>
        <taxon>Pseudonocardiaceae</taxon>
        <taxon>Amycolatopsis</taxon>
    </lineage>
</organism>
<proteinExistence type="inferred from homology"/>
<comment type="similarity">
    <text evidence="1">Belongs to the universal stress protein A family.</text>
</comment>
<evidence type="ECO:0000313" key="5">
    <source>
        <dbReference type="EMBL" id="MFD2463377.1"/>
    </source>
</evidence>
<comment type="caution">
    <text evidence="5">The sequence shown here is derived from an EMBL/GenBank/DDBJ whole genome shotgun (WGS) entry which is preliminary data.</text>
</comment>
<dbReference type="PANTHER" id="PTHR46268:SF27">
    <property type="entry name" value="UNIVERSAL STRESS PROTEIN RV2623"/>
    <property type="match status" value="1"/>
</dbReference>
<dbReference type="InterPro" id="IPR006016">
    <property type="entry name" value="UspA"/>
</dbReference>
<evidence type="ECO:0000256" key="3">
    <source>
        <dbReference type="ARBA" id="ARBA00022840"/>
    </source>
</evidence>
<name>A0ABW5GR70_9PSEU</name>
<dbReference type="Proteomes" id="UP001597419">
    <property type="component" value="Unassembled WGS sequence"/>
</dbReference>
<protein>
    <submittedName>
        <fullName evidence="5">Universal stress protein</fullName>
    </submittedName>
</protein>
<keyword evidence="6" id="KW-1185">Reference proteome</keyword>
<keyword evidence="2" id="KW-0547">Nucleotide-binding</keyword>
<dbReference type="PANTHER" id="PTHR46268">
    <property type="entry name" value="STRESS RESPONSE PROTEIN NHAX"/>
    <property type="match status" value="1"/>
</dbReference>
<accession>A0ABW5GR70</accession>
<evidence type="ECO:0000259" key="4">
    <source>
        <dbReference type="Pfam" id="PF00582"/>
    </source>
</evidence>
<dbReference type="PRINTS" id="PR01438">
    <property type="entry name" value="UNVRSLSTRESS"/>
</dbReference>